<comment type="caution">
    <text evidence="2">The sequence shown here is derived from an EMBL/GenBank/DDBJ whole genome shotgun (WGS) entry which is preliminary data.</text>
</comment>
<sequence length="319" mass="37900">MKSLILKFILYAVLIGICLEIIVRVFHLHQEYPQFIINDLNVKTYAPNQNGYYTIGNRRMNFAEFQINKSGFNSYREFTPSENKTNIALIGDSFIEGLHQNYYRSIGKKIERKLNDSVNVFEYGHSGYDLADQLHLIKAYKDKFDEIDKIIIYLKFENDLQRDFYEPDQYWIDSQYFMFSKIKKNVKLLSYMDGIGALEPLRELKTRLIFIKNPKQVSSKKENEDIIIERNERYLNNFKTLIDLYDFDKTKTSFLLDVRTTSEQFLKYCDSLNYNYIDFGKAFEKSKTPTTLIYDMHWNNHGRDIMASVIADYIRKNSP</sequence>
<feature type="transmembrane region" description="Helical" evidence="1">
    <location>
        <begin position="6"/>
        <end position="26"/>
    </location>
</feature>
<dbReference type="Gene3D" id="3.40.50.1110">
    <property type="entry name" value="SGNH hydrolase"/>
    <property type="match status" value="1"/>
</dbReference>
<keyword evidence="2" id="KW-0378">Hydrolase</keyword>
<dbReference type="EMBL" id="VHIQ01000003">
    <property type="protein sequence ID" value="TPV34056.1"/>
    <property type="molecule type" value="Genomic_DNA"/>
</dbReference>
<evidence type="ECO:0000313" key="2">
    <source>
        <dbReference type="EMBL" id="TPV34056.1"/>
    </source>
</evidence>
<dbReference type="InterPro" id="IPR036514">
    <property type="entry name" value="SGNH_hydro_sf"/>
</dbReference>
<dbReference type="Proteomes" id="UP000317332">
    <property type="component" value="Unassembled WGS sequence"/>
</dbReference>
<dbReference type="AlphaFoldDB" id="A0A506PJN0"/>
<evidence type="ECO:0000256" key="1">
    <source>
        <dbReference type="SAM" id="Phobius"/>
    </source>
</evidence>
<name>A0A506PJN0_9FLAO</name>
<reference evidence="2 3" key="1">
    <citation type="submission" date="2019-06" db="EMBL/GenBank/DDBJ databases">
        <title>Flavobacteriaceae Paucihalobacterium erythroidium CWB-1, complete genome.</title>
        <authorList>
            <person name="Wu S."/>
        </authorList>
    </citation>
    <scope>NUCLEOTIDE SEQUENCE [LARGE SCALE GENOMIC DNA]</scope>
    <source>
        <strain evidence="2 3">CWB-1</strain>
    </source>
</reference>
<proteinExistence type="predicted"/>
<evidence type="ECO:0000313" key="3">
    <source>
        <dbReference type="Proteomes" id="UP000317332"/>
    </source>
</evidence>
<accession>A0A506PJN0</accession>
<protein>
    <submittedName>
        <fullName evidence="2">SGNH/GDSL hydrolase family protein</fullName>
    </submittedName>
</protein>
<keyword evidence="1" id="KW-0812">Transmembrane</keyword>
<keyword evidence="1" id="KW-1133">Transmembrane helix</keyword>
<dbReference type="OrthoDB" id="1426759at2"/>
<gene>
    <name evidence="2" type="ORF">FJ651_07810</name>
</gene>
<keyword evidence="3" id="KW-1185">Reference proteome</keyword>
<keyword evidence="1" id="KW-0472">Membrane</keyword>
<dbReference type="RefSeq" id="WP_140989953.1">
    <property type="nucleotide sequence ID" value="NZ_VHIQ01000003.1"/>
</dbReference>
<dbReference type="SUPFAM" id="SSF52266">
    <property type="entry name" value="SGNH hydrolase"/>
    <property type="match status" value="1"/>
</dbReference>
<organism evidence="2 3">
    <name type="scientific">Paucihalobacter ruber</name>
    <dbReference type="NCBI Taxonomy" id="2567861"/>
    <lineage>
        <taxon>Bacteria</taxon>
        <taxon>Pseudomonadati</taxon>
        <taxon>Bacteroidota</taxon>
        <taxon>Flavobacteriia</taxon>
        <taxon>Flavobacteriales</taxon>
        <taxon>Flavobacteriaceae</taxon>
        <taxon>Paucihalobacter</taxon>
    </lineage>
</organism>
<dbReference type="GO" id="GO:0016788">
    <property type="term" value="F:hydrolase activity, acting on ester bonds"/>
    <property type="evidence" value="ECO:0007669"/>
    <property type="project" value="UniProtKB-ARBA"/>
</dbReference>